<feature type="transmembrane region" description="Helical" evidence="6">
    <location>
        <begin position="81"/>
        <end position="103"/>
    </location>
</feature>
<feature type="transmembrane region" description="Helical" evidence="6">
    <location>
        <begin position="54"/>
        <end position="75"/>
    </location>
</feature>
<dbReference type="Proteomes" id="UP000036106">
    <property type="component" value="Chromosome"/>
</dbReference>
<keyword evidence="9" id="KW-1185">Reference proteome</keyword>
<organism evidence="8 9">
    <name type="scientific">Companilactobacillus ginsenosidimutans</name>
    <dbReference type="NCBI Taxonomy" id="1007676"/>
    <lineage>
        <taxon>Bacteria</taxon>
        <taxon>Bacillati</taxon>
        <taxon>Bacillota</taxon>
        <taxon>Bacilli</taxon>
        <taxon>Lactobacillales</taxon>
        <taxon>Lactobacillaceae</taxon>
        <taxon>Companilactobacillus</taxon>
    </lineage>
</organism>
<evidence type="ECO:0000256" key="6">
    <source>
        <dbReference type="RuleBase" id="RU366058"/>
    </source>
</evidence>
<dbReference type="PANTHER" id="PTHR12677">
    <property type="entry name" value="GOLGI APPARATUS MEMBRANE PROTEIN TVP38-RELATED"/>
    <property type="match status" value="1"/>
</dbReference>
<keyword evidence="4 6" id="KW-1133">Transmembrane helix</keyword>
<evidence type="ECO:0000256" key="5">
    <source>
        <dbReference type="ARBA" id="ARBA00023136"/>
    </source>
</evidence>
<dbReference type="GO" id="GO:0005886">
    <property type="term" value="C:plasma membrane"/>
    <property type="evidence" value="ECO:0007669"/>
    <property type="project" value="UniProtKB-SubCell"/>
</dbReference>
<evidence type="ECO:0000313" key="9">
    <source>
        <dbReference type="Proteomes" id="UP000036106"/>
    </source>
</evidence>
<dbReference type="Pfam" id="PF09335">
    <property type="entry name" value="VTT_dom"/>
    <property type="match status" value="1"/>
</dbReference>
<dbReference type="PATRIC" id="fig|1007676.4.peg.263"/>
<evidence type="ECO:0000256" key="3">
    <source>
        <dbReference type="ARBA" id="ARBA00022692"/>
    </source>
</evidence>
<protein>
    <recommendedName>
        <fullName evidence="6">TVP38/TMEM64 family membrane protein</fullName>
    </recommendedName>
</protein>
<proteinExistence type="inferred from homology"/>
<dbReference type="PANTHER" id="PTHR12677:SF59">
    <property type="entry name" value="GOLGI APPARATUS MEMBRANE PROTEIN TVP38-RELATED"/>
    <property type="match status" value="1"/>
</dbReference>
<dbReference type="InterPro" id="IPR032816">
    <property type="entry name" value="VTT_dom"/>
</dbReference>
<accession>A0A0H4QEE9</accession>
<comment type="similarity">
    <text evidence="6">Belongs to the TVP38/TMEM64 family.</text>
</comment>
<comment type="subcellular location">
    <subcellularLocation>
        <location evidence="1 6">Cell membrane</location>
        <topology evidence="1 6">Multi-pass membrane protein</topology>
    </subcellularLocation>
</comment>
<evidence type="ECO:0000256" key="4">
    <source>
        <dbReference type="ARBA" id="ARBA00022989"/>
    </source>
</evidence>
<evidence type="ECO:0000256" key="2">
    <source>
        <dbReference type="ARBA" id="ARBA00022475"/>
    </source>
</evidence>
<evidence type="ECO:0000256" key="1">
    <source>
        <dbReference type="ARBA" id="ARBA00004651"/>
    </source>
</evidence>
<dbReference type="InterPro" id="IPR015414">
    <property type="entry name" value="TMEM64"/>
</dbReference>
<feature type="transmembrane region" description="Helical" evidence="6">
    <location>
        <begin position="193"/>
        <end position="212"/>
    </location>
</feature>
<name>A0A0H4QEE9_9LACO</name>
<feature type="domain" description="VTT" evidence="7">
    <location>
        <begin position="70"/>
        <end position="184"/>
    </location>
</feature>
<sequence length="217" mass="23820">MTKSKKLRIIIGIILAILVLIICVREFKTIRSAMTAFNRLDFLNELREQTPTDAILLTIVLAGFSIIPGVPVSVVEILTGVVFGGIIGSIINSVGIVLGNLIAQRIFTYLHEKVDAKNTPRIVKMIRRIKYPMLGVIIGYMIPMIPTSVISLTATDMKLKKHELLTATILGSIPMAIIYSYGGNALIESHFTILALLVIVIAVMLAIVYFVTKKISD</sequence>
<dbReference type="KEGG" id="lgn:ABM34_01260"/>
<keyword evidence="5 6" id="KW-0472">Membrane</keyword>
<feature type="transmembrane region" description="Helical" evidence="6">
    <location>
        <begin position="131"/>
        <end position="152"/>
    </location>
</feature>
<dbReference type="OrthoDB" id="2360723at2"/>
<keyword evidence="3 6" id="KW-0812">Transmembrane</keyword>
<dbReference type="STRING" id="1007676.ABM34_01260"/>
<feature type="transmembrane region" description="Helical" evidence="6">
    <location>
        <begin position="6"/>
        <end position="24"/>
    </location>
</feature>
<dbReference type="RefSeq" id="WP_048702595.1">
    <property type="nucleotide sequence ID" value="NZ_CP012034.1"/>
</dbReference>
<reference evidence="9" key="1">
    <citation type="submission" date="2015-07" db="EMBL/GenBank/DDBJ databases">
        <title>Lactobacillus ginsenosidimutans/EMML 3141/ whole genome sequencing.</title>
        <authorList>
            <person name="Kim M.K."/>
            <person name="Im W.-T."/>
            <person name="Srinivasan S."/>
            <person name="Lee J.-J."/>
        </authorList>
    </citation>
    <scope>NUCLEOTIDE SEQUENCE [LARGE SCALE GENOMIC DNA]</scope>
    <source>
        <strain evidence="9">EMML 3041</strain>
    </source>
</reference>
<dbReference type="AlphaFoldDB" id="A0A0H4QEE9"/>
<evidence type="ECO:0000313" key="8">
    <source>
        <dbReference type="EMBL" id="AKP66312.1"/>
    </source>
</evidence>
<keyword evidence="2 6" id="KW-1003">Cell membrane</keyword>
<gene>
    <name evidence="8" type="ORF">ABM34_01260</name>
</gene>
<evidence type="ECO:0000259" key="7">
    <source>
        <dbReference type="Pfam" id="PF09335"/>
    </source>
</evidence>
<dbReference type="EMBL" id="CP012034">
    <property type="protein sequence ID" value="AKP66312.1"/>
    <property type="molecule type" value="Genomic_DNA"/>
</dbReference>
<feature type="transmembrane region" description="Helical" evidence="6">
    <location>
        <begin position="164"/>
        <end position="181"/>
    </location>
</feature>